<dbReference type="Gene3D" id="2.60.120.260">
    <property type="entry name" value="Galactose-binding domain-like"/>
    <property type="match status" value="1"/>
</dbReference>
<name>A0A1H9MJS1_9PSEU</name>
<evidence type="ECO:0000256" key="2">
    <source>
        <dbReference type="SAM" id="MobiDB-lite"/>
    </source>
</evidence>
<dbReference type="RefSeq" id="WP_245786238.1">
    <property type="nucleotide sequence ID" value="NZ_FOFV01000007.1"/>
</dbReference>
<keyword evidence="5" id="KW-1185">Reference proteome</keyword>
<organism evidence="4 5">
    <name type="scientific">Lentzea albida</name>
    <dbReference type="NCBI Taxonomy" id="65499"/>
    <lineage>
        <taxon>Bacteria</taxon>
        <taxon>Bacillati</taxon>
        <taxon>Actinomycetota</taxon>
        <taxon>Actinomycetes</taxon>
        <taxon>Pseudonocardiales</taxon>
        <taxon>Pseudonocardiaceae</taxon>
        <taxon>Lentzea</taxon>
    </lineage>
</organism>
<feature type="compositionally biased region" description="Polar residues" evidence="2">
    <location>
        <begin position="371"/>
        <end position="381"/>
    </location>
</feature>
<dbReference type="Gene3D" id="1.10.3020.10">
    <property type="entry name" value="alpha-amino acid ester hydrolase ( Helical cap domain)"/>
    <property type="match status" value="1"/>
</dbReference>
<dbReference type="GO" id="GO:0008239">
    <property type="term" value="F:dipeptidyl-peptidase activity"/>
    <property type="evidence" value="ECO:0007669"/>
    <property type="project" value="InterPro"/>
</dbReference>
<dbReference type="InterPro" id="IPR000383">
    <property type="entry name" value="Xaa-Pro-like_dom"/>
</dbReference>
<evidence type="ECO:0000256" key="1">
    <source>
        <dbReference type="ARBA" id="ARBA00022801"/>
    </source>
</evidence>
<keyword evidence="1" id="KW-0378">Hydrolase</keyword>
<evidence type="ECO:0000259" key="3">
    <source>
        <dbReference type="SMART" id="SM00939"/>
    </source>
</evidence>
<dbReference type="InterPro" id="IPR029058">
    <property type="entry name" value="AB_hydrolase_fold"/>
</dbReference>
<dbReference type="Pfam" id="PF08530">
    <property type="entry name" value="PepX_C"/>
    <property type="match status" value="1"/>
</dbReference>
<feature type="domain" description="Xaa-Pro dipeptidyl-peptidase C-terminal" evidence="3">
    <location>
        <begin position="315"/>
        <end position="542"/>
    </location>
</feature>
<dbReference type="InterPro" id="IPR008979">
    <property type="entry name" value="Galactose-bd-like_sf"/>
</dbReference>
<dbReference type="SUPFAM" id="SSF49785">
    <property type="entry name" value="Galactose-binding domain-like"/>
    <property type="match status" value="1"/>
</dbReference>
<dbReference type="EMBL" id="FOFV01000007">
    <property type="protein sequence ID" value="SER23954.1"/>
    <property type="molecule type" value="Genomic_DNA"/>
</dbReference>
<gene>
    <name evidence="4" type="ORF">SAMN04488000_10775</name>
</gene>
<dbReference type="Proteomes" id="UP000199503">
    <property type="component" value="Unassembled WGS sequence"/>
</dbReference>
<dbReference type="InterPro" id="IPR005674">
    <property type="entry name" value="CocE/Ser_esterase"/>
</dbReference>
<feature type="region of interest" description="Disordered" evidence="2">
    <location>
        <begin position="360"/>
        <end position="403"/>
    </location>
</feature>
<dbReference type="SMART" id="SM00939">
    <property type="entry name" value="PepX_C"/>
    <property type="match status" value="1"/>
</dbReference>
<proteinExistence type="predicted"/>
<dbReference type="AlphaFoldDB" id="A0A1H9MJS1"/>
<evidence type="ECO:0000313" key="5">
    <source>
        <dbReference type="Proteomes" id="UP000199503"/>
    </source>
</evidence>
<dbReference type="STRING" id="65499.SAMN04488000_10775"/>
<dbReference type="Pfam" id="PF02129">
    <property type="entry name" value="Peptidase_S15"/>
    <property type="match status" value="1"/>
</dbReference>
<accession>A0A1H9MJS1</accession>
<sequence length="546" mass="59844">MGTRPRFDLAGKAVGLLVQRLLKLPPATSRDVTVERDLRIPTHDGRTLLATHWAPADPASDAPTAVVRTPYGRSGPLDWLYGRALAERGLHVLTVSCRGTFGSDGDFRAMRHEREDGLSTLRWLADQPWGGDVVLTGSSYLGYTQWAIAAEAPVRVKAMVPHVTSSRLALAFLRPDRFEVETLLGWSVSTATQERPGALWRAVLGIGRKRVQRAMSTLPLVDADTAALGHTWPFYQECLHHDQDDPYWKNEDHSPSVGDVTVPVSSIAGWYDIFLADQLRDFQVLRAAGRDAHLTVGPWWHGHTGGMAAVLGDTVGWAAAHARGTEPPRKPPVRLFVMGVGEWRDFDEWPPTGYTSRRWHLAPGGGLRQAPGTQAPPTSFTYDPAEPTPSLGGPKLESRGAGPVDNRELEARDDVLVFTSAVLDADVEVIGEVTAEVWIRADRPSCDLFVRLCDVDERGRSLNICDDLVKVRPDGVTKVTVELSPTAHVFRRGHRLRVQVSAGAFPRFARNLGDGGPSHTATEPRKTAVEVFHDADHPSAVLLPQK</sequence>
<dbReference type="SUPFAM" id="SSF53474">
    <property type="entry name" value="alpha/beta-Hydrolases"/>
    <property type="match status" value="1"/>
</dbReference>
<reference evidence="5" key="1">
    <citation type="submission" date="2016-10" db="EMBL/GenBank/DDBJ databases">
        <authorList>
            <person name="Varghese N."/>
            <person name="Submissions S."/>
        </authorList>
    </citation>
    <scope>NUCLEOTIDE SEQUENCE [LARGE SCALE GENOMIC DNA]</scope>
    <source>
        <strain evidence="5">DSM 44437</strain>
    </source>
</reference>
<dbReference type="NCBIfam" id="TIGR00976">
    <property type="entry name" value="CocE_NonD"/>
    <property type="match status" value="1"/>
</dbReference>
<protein>
    <recommendedName>
        <fullName evidence="3">Xaa-Pro dipeptidyl-peptidase C-terminal domain-containing protein</fullName>
    </recommendedName>
</protein>
<dbReference type="Gene3D" id="3.40.50.1820">
    <property type="entry name" value="alpha/beta hydrolase"/>
    <property type="match status" value="1"/>
</dbReference>
<dbReference type="InterPro" id="IPR013736">
    <property type="entry name" value="Xaa-Pro_dipept_C"/>
</dbReference>
<evidence type="ECO:0000313" key="4">
    <source>
        <dbReference type="EMBL" id="SER23954.1"/>
    </source>
</evidence>